<name>A0ABS8SWY7_DATST</name>
<dbReference type="EMBL" id="JACEIK010000895">
    <property type="protein sequence ID" value="MCD7463542.1"/>
    <property type="molecule type" value="Genomic_DNA"/>
</dbReference>
<feature type="non-terminal residue" evidence="2">
    <location>
        <position position="63"/>
    </location>
</feature>
<proteinExistence type="predicted"/>
<accession>A0ABS8SWY7</accession>
<gene>
    <name evidence="2" type="ORF">HAX54_050831</name>
</gene>
<dbReference type="Proteomes" id="UP000823775">
    <property type="component" value="Unassembled WGS sequence"/>
</dbReference>
<sequence>MEEVAPHQGSEGPSLAPSKLGSPISKPVIVGITWEDFYNLLFKNDSGDDRPSGLQRPINLAAR</sequence>
<feature type="region of interest" description="Disordered" evidence="1">
    <location>
        <begin position="44"/>
        <end position="63"/>
    </location>
</feature>
<evidence type="ECO:0000313" key="2">
    <source>
        <dbReference type="EMBL" id="MCD7463542.1"/>
    </source>
</evidence>
<protein>
    <submittedName>
        <fullName evidence="2">Uncharacterized protein</fullName>
    </submittedName>
</protein>
<evidence type="ECO:0000256" key="1">
    <source>
        <dbReference type="SAM" id="MobiDB-lite"/>
    </source>
</evidence>
<reference evidence="2 3" key="1">
    <citation type="journal article" date="2021" name="BMC Genomics">
        <title>Datura genome reveals duplications of psychoactive alkaloid biosynthetic genes and high mutation rate following tissue culture.</title>
        <authorList>
            <person name="Rajewski A."/>
            <person name="Carter-House D."/>
            <person name="Stajich J."/>
            <person name="Litt A."/>
        </authorList>
    </citation>
    <scope>NUCLEOTIDE SEQUENCE [LARGE SCALE GENOMIC DNA]</scope>
    <source>
        <strain evidence="2">AR-01</strain>
    </source>
</reference>
<evidence type="ECO:0000313" key="3">
    <source>
        <dbReference type="Proteomes" id="UP000823775"/>
    </source>
</evidence>
<organism evidence="2 3">
    <name type="scientific">Datura stramonium</name>
    <name type="common">Jimsonweed</name>
    <name type="synonym">Common thornapple</name>
    <dbReference type="NCBI Taxonomy" id="4076"/>
    <lineage>
        <taxon>Eukaryota</taxon>
        <taxon>Viridiplantae</taxon>
        <taxon>Streptophyta</taxon>
        <taxon>Embryophyta</taxon>
        <taxon>Tracheophyta</taxon>
        <taxon>Spermatophyta</taxon>
        <taxon>Magnoliopsida</taxon>
        <taxon>eudicotyledons</taxon>
        <taxon>Gunneridae</taxon>
        <taxon>Pentapetalae</taxon>
        <taxon>asterids</taxon>
        <taxon>lamiids</taxon>
        <taxon>Solanales</taxon>
        <taxon>Solanaceae</taxon>
        <taxon>Solanoideae</taxon>
        <taxon>Datureae</taxon>
        <taxon>Datura</taxon>
    </lineage>
</organism>
<feature type="region of interest" description="Disordered" evidence="1">
    <location>
        <begin position="1"/>
        <end position="23"/>
    </location>
</feature>
<comment type="caution">
    <text evidence="2">The sequence shown here is derived from an EMBL/GenBank/DDBJ whole genome shotgun (WGS) entry which is preliminary data.</text>
</comment>
<keyword evidence="3" id="KW-1185">Reference proteome</keyword>